<evidence type="ECO:0000259" key="1">
    <source>
        <dbReference type="Pfam" id="PF12770"/>
    </source>
</evidence>
<dbReference type="Proteomes" id="UP001497512">
    <property type="component" value="Chromosome 14"/>
</dbReference>
<name>A0ABP0TTU6_9BRYO</name>
<dbReference type="EMBL" id="OZ019906">
    <property type="protein sequence ID" value="CAK9204826.1"/>
    <property type="molecule type" value="Genomic_DNA"/>
</dbReference>
<protein>
    <recommendedName>
        <fullName evidence="1">CHAT domain-containing protein</fullName>
    </recommendedName>
</protein>
<dbReference type="InterPro" id="IPR024983">
    <property type="entry name" value="CHAT_dom"/>
</dbReference>
<evidence type="ECO:0000313" key="3">
    <source>
        <dbReference type="Proteomes" id="UP001497512"/>
    </source>
</evidence>
<feature type="domain" description="CHAT" evidence="1">
    <location>
        <begin position="195"/>
        <end position="304"/>
    </location>
</feature>
<organism evidence="2 3">
    <name type="scientific">Sphagnum troendelagicum</name>
    <dbReference type="NCBI Taxonomy" id="128251"/>
    <lineage>
        <taxon>Eukaryota</taxon>
        <taxon>Viridiplantae</taxon>
        <taxon>Streptophyta</taxon>
        <taxon>Embryophyta</taxon>
        <taxon>Bryophyta</taxon>
        <taxon>Sphagnophytina</taxon>
        <taxon>Sphagnopsida</taxon>
        <taxon>Sphagnales</taxon>
        <taxon>Sphagnaceae</taxon>
        <taxon>Sphagnum</taxon>
    </lineage>
</organism>
<dbReference type="Pfam" id="PF12770">
    <property type="entry name" value="CHAT"/>
    <property type="match status" value="1"/>
</dbReference>
<dbReference type="PANTHER" id="PTHR10098">
    <property type="entry name" value="RAPSYN-RELATED"/>
    <property type="match status" value="1"/>
</dbReference>
<dbReference type="PANTHER" id="PTHR10098:SF111">
    <property type="entry name" value="CHAT DOMAIN-CONTAINING PROTEIN"/>
    <property type="match status" value="1"/>
</dbReference>
<reference evidence="2" key="1">
    <citation type="submission" date="2024-02" db="EMBL/GenBank/DDBJ databases">
        <authorList>
            <consortium name="ELIXIR-Norway"/>
            <consortium name="Elixir Norway"/>
        </authorList>
    </citation>
    <scope>NUCLEOTIDE SEQUENCE</scope>
</reference>
<sequence length="326" mass="35526">MELQDLEVAWVTLFGSEMKHMFIMLQRLYVHAEEYTKALLWAERGRMRLFQHKIEGNQVSHLLELAERGKGTNNSAIHRSRMVVDNGARKVLPELESEKTISIIPSVRALHQCFIKQAAFEVACRNETVGPAFVAGNPEPMGLGLDQLKGAAEEAEEVAELLNVEAIVGGRVTKEAVIKGLSSACLVVLGTHETLTPEEITALPGGVHAGLVVLSACQTGKGEVTSEGVFSLWRALLQAGAPAVIVSLWKVDDGSTKALIKDLFTGLAKDGKPLAEALQSAMVHMLNDGHHNVFHWAPFVVVGSPFLKIPNFSRMAKLRSIQVKDE</sequence>
<gene>
    <name evidence="2" type="ORF">CSSPTR1EN2_LOCUS7580</name>
</gene>
<evidence type="ECO:0000313" key="2">
    <source>
        <dbReference type="EMBL" id="CAK9204826.1"/>
    </source>
</evidence>
<proteinExistence type="predicted"/>
<accession>A0ABP0TTU6</accession>
<keyword evidence="3" id="KW-1185">Reference proteome</keyword>